<dbReference type="SUPFAM" id="SSF57667">
    <property type="entry name" value="beta-beta-alpha zinc fingers"/>
    <property type="match status" value="1"/>
</dbReference>
<sequence>MALIVDHQSNLKHFCKICKKGFGCGRALGGHMRAHGIGDESGAMDDDEDDPASDWEDKIGGPSGSNAPPLTTNKRMYSLRTNPNRLKSCRACENCGKEFLSWKSFLEHGKCTSDDADESPASSPPDPDDDDITDQRGYGWSKRKRSLRAATKVNNFNVNPNCGSSNEEVDLANCLMMLSNATGTCDPFIAEPEESCASASRDEERRPNPMTTAILARIPLDNNNKAKGVVVNKALFECKACKKVFNSHQALGGHRASHKKVKGCYAARLDTDDVLGGDDDVITHEDQFFPTKSNSTLHFDQASNAAATLLASSSKRKSKVHECSICHRVFSSGQALGGHKRCHWITSNAPDTSTLARFQQLQDHMVEQINNHLPKFDDPESFDLKLDLNLPAPSPDLANRRDLSFVNIDNNQNHNHHRLYQRHQHEMDNDNDEDCRNNNNNNNNNNINVSAVQNVDDEADSKVKLAKLSELKDMNVGSSSPWLQVGIGSTGRD</sequence>
<protein>
    <submittedName>
        <fullName evidence="4">Zinc finger protein ZAT1-like</fullName>
    </submittedName>
</protein>
<feature type="compositionally biased region" description="Low complexity" evidence="2">
    <location>
        <begin position="437"/>
        <end position="448"/>
    </location>
</feature>
<dbReference type="AlphaFoldDB" id="A0A834WQ73"/>
<feature type="region of interest" description="Disordered" evidence="2">
    <location>
        <begin position="424"/>
        <end position="455"/>
    </location>
</feature>
<reference evidence="4" key="1">
    <citation type="submission" date="2020-09" db="EMBL/GenBank/DDBJ databases">
        <title>Genome-Enabled Discovery of Anthraquinone Biosynthesis in Senna tora.</title>
        <authorList>
            <person name="Kang S.-H."/>
            <person name="Pandey R.P."/>
            <person name="Lee C.-M."/>
            <person name="Sim J.-S."/>
            <person name="Jeong J.-T."/>
            <person name="Choi B.-S."/>
            <person name="Jung M."/>
            <person name="Ginzburg D."/>
            <person name="Zhao K."/>
            <person name="Won S.Y."/>
            <person name="Oh T.-J."/>
            <person name="Yu Y."/>
            <person name="Kim N.-H."/>
            <person name="Lee O.R."/>
            <person name="Lee T.-H."/>
            <person name="Bashyal P."/>
            <person name="Kim T.-S."/>
            <person name="Lee W.-H."/>
            <person name="Kawkins C."/>
            <person name="Kim C.-K."/>
            <person name="Kim J.S."/>
            <person name="Ahn B.O."/>
            <person name="Rhee S.Y."/>
            <person name="Sohng J.K."/>
        </authorList>
    </citation>
    <scope>NUCLEOTIDE SEQUENCE</scope>
    <source>
        <tissue evidence="4">Leaf</tissue>
    </source>
</reference>
<evidence type="ECO:0000256" key="2">
    <source>
        <dbReference type="SAM" id="MobiDB-lite"/>
    </source>
</evidence>
<dbReference type="OrthoDB" id="6077919at2759"/>
<evidence type="ECO:0000313" key="5">
    <source>
        <dbReference type="Proteomes" id="UP000634136"/>
    </source>
</evidence>
<dbReference type="PANTHER" id="PTHR47068">
    <property type="entry name" value="OS02G0659100 PROTEIN"/>
    <property type="match status" value="1"/>
</dbReference>
<keyword evidence="5" id="KW-1185">Reference proteome</keyword>
<feature type="compositionally biased region" description="Acidic residues" evidence="2">
    <location>
        <begin position="42"/>
        <end position="54"/>
    </location>
</feature>
<evidence type="ECO:0000256" key="1">
    <source>
        <dbReference type="PROSITE-ProRule" id="PRU00042"/>
    </source>
</evidence>
<gene>
    <name evidence="4" type="ORF">G2W53_016483</name>
</gene>
<keyword evidence="1" id="KW-0479">Metal-binding</keyword>
<comment type="caution">
    <text evidence="4">The sequence shown here is derived from an EMBL/GenBank/DDBJ whole genome shotgun (WGS) entry which is preliminary data.</text>
</comment>
<feature type="region of interest" description="Disordered" evidence="2">
    <location>
        <begin position="113"/>
        <end position="144"/>
    </location>
</feature>
<dbReference type="InterPro" id="IPR013087">
    <property type="entry name" value="Znf_C2H2_type"/>
</dbReference>
<dbReference type="Pfam" id="PF13912">
    <property type="entry name" value="zf-C2H2_6"/>
    <property type="match status" value="3"/>
</dbReference>
<dbReference type="Gene3D" id="3.30.160.60">
    <property type="entry name" value="Classic Zinc Finger"/>
    <property type="match status" value="2"/>
</dbReference>
<name>A0A834WQ73_9FABA</name>
<feature type="domain" description="C2H2-type" evidence="3">
    <location>
        <begin position="236"/>
        <end position="263"/>
    </location>
</feature>
<feature type="domain" description="C2H2-type" evidence="3">
    <location>
        <begin position="321"/>
        <end position="343"/>
    </location>
</feature>
<evidence type="ECO:0000313" key="4">
    <source>
        <dbReference type="EMBL" id="KAF7825319.1"/>
    </source>
</evidence>
<feature type="region of interest" description="Disordered" evidence="2">
    <location>
        <begin position="37"/>
        <end position="75"/>
    </location>
</feature>
<dbReference type="GO" id="GO:0008270">
    <property type="term" value="F:zinc ion binding"/>
    <property type="evidence" value="ECO:0007669"/>
    <property type="project" value="UniProtKB-KW"/>
</dbReference>
<dbReference type="Proteomes" id="UP000634136">
    <property type="component" value="Unassembled WGS sequence"/>
</dbReference>
<dbReference type="PROSITE" id="PS50157">
    <property type="entry name" value="ZINC_FINGER_C2H2_2"/>
    <property type="match status" value="2"/>
</dbReference>
<keyword evidence="1" id="KW-0862">Zinc</keyword>
<keyword evidence="1" id="KW-0863">Zinc-finger</keyword>
<proteinExistence type="predicted"/>
<dbReference type="EMBL" id="JAAIUW010000006">
    <property type="protein sequence ID" value="KAF7825319.1"/>
    <property type="molecule type" value="Genomic_DNA"/>
</dbReference>
<dbReference type="SMART" id="SM00355">
    <property type="entry name" value="ZnF_C2H2"/>
    <property type="match status" value="3"/>
</dbReference>
<dbReference type="PROSITE" id="PS00028">
    <property type="entry name" value="ZINC_FINGER_C2H2_1"/>
    <property type="match status" value="3"/>
</dbReference>
<evidence type="ECO:0000259" key="3">
    <source>
        <dbReference type="PROSITE" id="PS50157"/>
    </source>
</evidence>
<feature type="compositionally biased region" description="Polar residues" evidence="2">
    <location>
        <begin position="64"/>
        <end position="75"/>
    </location>
</feature>
<organism evidence="4 5">
    <name type="scientific">Senna tora</name>
    <dbReference type="NCBI Taxonomy" id="362788"/>
    <lineage>
        <taxon>Eukaryota</taxon>
        <taxon>Viridiplantae</taxon>
        <taxon>Streptophyta</taxon>
        <taxon>Embryophyta</taxon>
        <taxon>Tracheophyta</taxon>
        <taxon>Spermatophyta</taxon>
        <taxon>Magnoliopsida</taxon>
        <taxon>eudicotyledons</taxon>
        <taxon>Gunneridae</taxon>
        <taxon>Pentapetalae</taxon>
        <taxon>rosids</taxon>
        <taxon>fabids</taxon>
        <taxon>Fabales</taxon>
        <taxon>Fabaceae</taxon>
        <taxon>Caesalpinioideae</taxon>
        <taxon>Cassia clade</taxon>
        <taxon>Senna</taxon>
    </lineage>
</organism>
<accession>A0A834WQ73</accession>
<dbReference type="InterPro" id="IPR036236">
    <property type="entry name" value="Znf_C2H2_sf"/>
</dbReference>
<dbReference type="PANTHER" id="PTHR47068:SF1">
    <property type="entry name" value="OS02G0659100 PROTEIN"/>
    <property type="match status" value="1"/>
</dbReference>